<dbReference type="RefSeq" id="WP_005944602.1">
    <property type="nucleotide sequence ID" value="NZ_CP136423.1"/>
</dbReference>
<gene>
    <name evidence="1" type="ORF">RUMHYD_00030</name>
</gene>
<dbReference type="InterPro" id="IPR045507">
    <property type="entry name" value="DUF6483"/>
</dbReference>
<dbReference type="HOGENOM" id="CLU_143358_0_1_9"/>
<dbReference type="PATRIC" id="fig|476272.21.peg.3035"/>
<evidence type="ECO:0000313" key="1">
    <source>
        <dbReference type="EMBL" id="EEG50973.1"/>
    </source>
</evidence>
<dbReference type="Proteomes" id="UP000003100">
    <property type="component" value="Unassembled WGS sequence"/>
</dbReference>
<evidence type="ECO:0000313" key="2">
    <source>
        <dbReference type="Proteomes" id="UP000003100"/>
    </source>
</evidence>
<keyword evidence="2" id="KW-1185">Reference proteome</keyword>
<accession>C0CGR7</accession>
<dbReference type="GeneID" id="86821206"/>
<proteinExistence type="predicted"/>
<dbReference type="EMBL" id="ACBZ01000002">
    <property type="protein sequence ID" value="EEG50973.1"/>
    <property type="molecule type" value="Genomic_DNA"/>
</dbReference>
<dbReference type="AlphaFoldDB" id="C0CGR7"/>
<dbReference type="Pfam" id="PF20092">
    <property type="entry name" value="DUF6483"/>
    <property type="match status" value="1"/>
</dbReference>
<comment type="caution">
    <text evidence="1">The sequence shown here is derived from an EMBL/GenBank/DDBJ whole genome shotgun (WGS) entry which is preliminary data.</text>
</comment>
<name>C0CGR7_BLAHS</name>
<dbReference type="eggNOG" id="ENOG5033DNC">
    <property type="taxonomic scope" value="Bacteria"/>
</dbReference>
<protein>
    <submittedName>
        <fullName evidence="1">Uncharacterized protein</fullName>
    </submittedName>
</protein>
<organism evidence="1 2">
    <name type="scientific">Blautia hydrogenotrophica (strain DSM 10507 / JCM 14656 / S5a33)</name>
    <name type="common">Ruminococcus hydrogenotrophicus</name>
    <dbReference type="NCBI Taxonomy" id="476272"/>
    <lineage>
        <taxon>Bacteria</taxon>
        <taxon>Bacillati</taxon>
        <taxon>Bacillota</taxon>
        <taxon>Clostridia</taxon>
        <taxon>Lachnospirales</taxon>
        <taxon>Lachnospiraceae</taxon>
        <taxon>Blautia</taxon>
    </lineage>
</organism>
<reference evidence="1 2" key="2">
    <citation type="submission" date="2009-02" db="EMBL/GenBank/DDBJ databases">
        <title>Draft genome sequence of Blautia hydrogenotrophica DSM 10507 (Ruminococcus hydrogenotrophicus DSM 10507).</title>
        <authorList>
            <person name="Sudarsanam P."/>
            <person name="Ley R."/>
            <person name="Guruge J."/>
            <person name="Turnbaugh P.J."/>
            <person name="Mahowald M."/>
            <person name="Liep D."/>
            <person name="Gordon J."/>
        </authorList>
    </citation>
    <scope>NUCLEOTIDE SEQUENCE [LARGE SCALE GENOMIC DNA]</scope>
    <source>
        <strain evidence="2">DSM 10507 / JCM 14656 / S5a33</strain>
    </source>
</reference>
<reference evidence="1 2" key="1">
    <citation type="submission" date="2009-01" db="EMBL/GenBank/DDBJ databases">
        <authorList>
            <person name="Fulton L."/>
            <person name="Clifton S."/>
            <person name="Fulton B."/>
            <person name="Xu J."/>
            <person name="Minx P."/>
            <person name="Pepin K.H."/>
            <person name="Johnson M."/>
            <person name="Bhonagiri V."/>
            <person name="Nash W.E."/>
            <person name="Mardis E.R."/>
            <person name="Wilson R.K."/>
        </authorList>
    </citation>
    <scope>NUCLEOTIDE SEQUENCE [LARGE SCALE GENOMIC DNA]</scope>
    <source>
        <strain evidence="2">DSM 10507 / JCM 14656 / S5a33</strain>
    </source>
</reference>
<sequence length="140" mass="16846">MYYQDDWLLRQIEVFGLFLRRLLNGYKDEKMSMYELEQMSLTQNTVYKKVCKLIEQNKICEAENVIYEMLDNKNDRDSIEAAILFYYKINKMTELELRECNFSRNEILSGLIKISKMCNLDDVFTYIDNLGYDSETDMFQ</sequence>